<evidence type="ECO:0000313" key="1">
    <source>
        <dbReference type="EMBL" id="GGK02885.1"/>
    </source>
</evidence>
<proteinExistence type="predicted"/>
<comment type="caution">
    <text evidence="1">The sequence shown here is derived from an EMBL/GenBank/DDBJ whole genome shotgun (WGS) entry which is preliminary data.</text>
</comment>
<dbReference type="AlphaFoldDB" id="A0A917Q0B1"/>
<organism evidence="1 2">
    <name type="scientific">Lentibacillus kapialis</name>
    <dbReference type="NCBI Taxonomy" id="340214"/>
    <lineage>
        <taxon>Bacteria</taxon>
        <taxon>Bacillati</taxon>
        <taxon>Bacillota</taxon>
        <taxon>Bacilli</taxon>
        <taxon>Bacillales</taxon>
        <taxon>Bacillaceae</taxon>
        <taxon>Lentibacillus</taxon>
    </lineage>
</organism>
<keyword evidence="2" id="KW-1185">Reference proteome</keyword>
<accession>A0A917Q0B1</accession>
<dbReference type="RefSeq" id="WP_188633577.1">
    <property type="nucleotide sequence ID" value="NZ_BMNQ01000046.1"/>
</dbReference>
<name>A0A917Q0B1_9BACI</name>
<dbReference type="EMBL" id="BMNQ01000046">
    <property type="protein sequence ID" value="GGK02885.1"/>
    <property type="molecule type" value="Genomic_DNA"/>
</dbReference>
<dbReference type="Proteomes" id="UP000658382">
    <property type="component" value="Unassembled WGS sequence"/>
</dbReference>
<gene>
    <name evidence="1" type="ORF">GCM10007063_26440</name>
</gene>
<sequence length="337" mass="38328">MHDLHYYVTGNTAEGLVNYLDTNLHNISKIVALKHPSAALKTAIIKQLTNLRNDDDLEILQSSLGNDYLDGIIIRDKSLAFIDEAVATTSTNVVDLTESFPEKEHDLSEVNRLTQQAYDSFAEGLKIHDELENIYINQMDFDHADAFAEQFIQDLLHNVPKKNRMPHTYTRLFGTNTADGVVNVVPHLIQNIDQVYYIKGRAGTGKSVFMKKIAAACADYGRDVELYYCSFDPKSVDMVLVRDLDFCIFDSTEPHEFYPEREGEIIVDLYDEFVAAGTDEKFKSEINNTNARYKSCMKKGIHYLKEAGKERKLPEDRYMADITGDDVTQCVRSILNK</sequence>
<protein>
    <submittedName>
        <fullName evidence="1">ATPase</fullName>
    </submittedName>
</protein>
<evidence type="ECO:0000313" key="2">
    <source>
        <dbReference type="Proteomes" id="UP000658382"/>
    </source>
</evidence>
<reference evidence="1" key="1">
    <citation type="journal article" date="2014" name="Int. J. Syst. Evol. Microbiol.">
        <title>Complete genome sequence of Corynebacterium casei LMG S-19264T (=DSM 44701T), isolated from a smear-ripened cheese.</title>
        <authorList>
            <consortium name="US DOE Joint Genome Institute (JGI-PGF)"/>
            <person name="Walter F."/>
            <person name="Albersmeier A."/>
            <person name="Kalinowski J."/>
            <person name="Ruckert C."/>
        </authorList>
    </citation>
    <scope>NUCLEOTIDE SEQUENCE</scope>
    <source>
        <strain evidence="1">JCM 12580</strain>
    </source>
</reference>
<reference evidence="1" key="2">
    <citation type="submission" date="2020-09" db="EMBL/GenBank/DDBJ databases">
        <authorList>
            <person name="Sun Q."/>
            <person name="Ohkuma M."/>
        </authorList>
    </citation>
    <scope>NUCLEOTIDE SEQUENCE</scope>
    <source>
        <strain evidence="1">JCM 12580</strain>
    </source>
</reference>